<dbReference type="EMBL" id="JANQDX010000008">
    <property type="protein sequence ID" value="KAL0920232.1"/>
    <property type="molecule type" value="Genomic_DNA"/>
</dbReference>
<keyword evidence="2" id="KW-1185">Reference proteome</keyword>
<name>A0ABD0VCB0_DENTH</name>
<comment type="caution">
    <text evidence="1">The sequence shown here is derived from an EMBL/GenBank/DDBJ whole genome shotgun (WGS) entry which is preliminary data.</text>
</comment>
<dbReference type="Proteomes" id="UP001552299">
    <property type="component" value="Unassembled WGS sequence"/>
</dbReference>
<accession>A0ABD0VCB0</accession>
<gene>
    <name evidence="1" type="ORF">M5K25_009353</name>
</gene>
<evidence type="ECO:0000313" key="1">
    <source>
        <dbReference type="EMBL" id="KAL0920232.1"/>
    </source>
</evidence>
<protein>
    <submittedName>
        <fullName evidence="1">Uncharacterized protein</fullName>
    </submittedName>
</protein>
<organism evidence="1 2">
    <name type="scientific">Dendrobium thyrsiflorum</name>
    <name type="common">Pinecone-like raceme dendrobium</name>
    <name type="synonym">Orchid</name>
    <dbReference type="NCBI Taxonomy" id="117978"/>
    <lineage>
        <taxon>Eukaryota</taxon>
        <taxon>Viridiplantae</taxon>
        <taxon>Streptophyta</taxon>
        <taxon>Embryophyta</taxon>
        <taxon>Tracheophyta</taxon>
        <taxon>Spermatophyta</taxon>
        <taxon>Magnoliopsida</taxon>
        <taxon>Liliopsida</taxon>
        <taxon>Asparagales</taxon>
        <taxon>Orchidaceae</taxon>
        <taxon>Epidendroideae</taxon>
        <taxon>Malaxideae</taxon>
        <taxon>Dendrobiinae</taxon>
        <taxon>Dendrobium</taxon>
    </lineage>
</organism>
<evidence type="ECO:0000313" key="2">
    <source>
        <dbReference type="Proteomes" id="UP001552299"/>
    </source>
</evidence>
<reference evidence="1 2" key="1">
    <citation type="journal article" date="2024" name="Plant Biotechnol. J.">
        <title>Dendrobium thyrsiflorum genome and its molecular insights into genes involved in important horticultural traits.</title>
        <authorList>
            <person name="Chen B."/>
            <person name="Wang J.Y."/>
            <person name="Zheng P.J."/>
            <person name="Li K.L."/>
            <person name="Liang Y.M."/>
            <person name="Chen X.F."/>
            <person name="Zhang C."/>
            <person name="Zhao X."/>
            <person name="He X."/>
            <person name="Zhang G.Q."/>
            <person name="Liu Z.J."/>
            <person name="Xu Q."/>
        </authorList>
    </citation>
    <scope>NUCLEOTIDE SEQUENCE [LARGE SCALE GENOMIC DNA]</scope>
    <source>
        <strain evidence="1">GZMU011</strain>
    </source>
</reference>
<proteinExistence type="predicted"/>
<dbReference type="AlphaFoldDB" id="A0ABD0VCB0"/>
<sequence>MANNLPLSGDLVLVDGRRQGEEDPVDVVVDIQVEIEEWKPENIHSSLKIIHESMIMFRIGHSWIGRPGELVAFFLEGEQA</sequence>